<evidence type="ECO:0000313" key="1">
    <source>
        <dbReference type="EMBL" id="KAJ2804606.1"/>
    </source>
</evidence>
<protein>
    <submittedName>
        <fullName evidence="1">Uncharacterized protein</fullName>
    </submittedName>
</protein>
<dbReference type="EMBL" id="JANBUN010000337">
    <property type="protein sequence ID" value="KAJ2804606.1"/>
    <property type="molecule type" value="Genomic_DNA"/>
</dbReference>
<proteinExistence type="predicted"/>
<name>A0ACC1LAB9_9FUNG</name>
<sequence>MTVQSRLCLSQHVKHRLDIPAVLDLLAEAEVTLNLKSSVWAGTKDVPIMGVNWSRGHMSLPPRRSDAMLKMRRHAHFCLETQHLVLPPGALVLRCQKSAQPLGREVIRVTGPYAIARRVADTAYELAHLDGMLLSRADASAG</sequence>
<reference evidence="1" key="1">
    <citation type="submission" date="2022-07" db="EMBL/GenBank/DDBJ databases">
        <title>Phylogenomic reconstructions and comparative analyses of Kickxellomycotina fungi.</title>
        <authorList>
            <person name="Reynolds N.K."/>
            <person name="Stajich J.E."/>
            <person name="Barry K."/>
            <person name="Grigoriev I.V."/>
            <person name="Crous P."/>
            <person name="Smith M.E."/>
        </authorList>
    </citation>
    <scope>NUCLEOTIDE SEQUENCE</scope>
    <source>
        <strain evidence="1">BCRC 34780</strain>
    </source>
</reference>
<dbReference type="Proteomes" id="UP001140087">
    <property type="component" value="Unassembled WGS sequence"/>
</dbReference>
<accession>A0ACC1LAB9</accession>
<gene>
    <name evidence="1" type="ORF">H4R21_001576</name>
</gene>
<evidence type="ECO:0000313" key="2">
    <source>
        <dbReference type="Proteomes" id="UP001140087"/>
    </source>
</evidence>
<organism evidence="1 2">
    <name type="scientific">Coemansia helicoidea</name>
    <dbReference type="NCBI Taxonomy" id="1286919"/>
    <lineage>
        <taxon>Eukaryota</taxon>
        <taxon>Fungi</taxon>
        <taxon>Fungi incertae sedis</taxon>
        <taxon>Zoopagomycota</taxon>
        <taxon>Kickxellomycotina</taxon>
        <taxon>Kickxellomycetes</taxon>
        <taxon>Kickxellales</taxon>
        <taxon>Kickxellaceae</taxon>
        <taxon>Coemansia</taxon>
    </lineage>
</organism>
<keyword evidence="2" id="KW-1185">Reference proteome</keyword>
<comment type="caution">
    <text evidence="1">The sequence shown here is derived from an EMBL/GenBank/DDBJ whole genome shotgun (WGS) entry which is preliminary data.</text>
</comment>